<gene>
    <name evidence="2" type="ORF">A4U43_C03F830</name>
</gene>
<feature type="region of interest" description="Disordered" evidence="1">
    <location>
        <begin position="1"/>
        <end position="21"/>
    </location>
</feature>
<dbReference type="EMBL" id="CM007383">
    <property type="protein sequence ID" value="ONK73909.1"/>
    <property type="molecule type" value="Genomic_DNA"/>
</dbReference>
<keyword evidence="3" id="KW-1185">Reference proteome</keyword>
<organism evidence="2 3">
    <name type="scientific">Asparagus officinalis</name>
    <name type="common">Garden asparagus</name>
    <dbReference type="NCBI Taxonomy" id="4686"/>
    <lineage>
        <taxon>Eukaryota</taxon>
        <taxon>Viridiplantae</taxon>
        <taxon>Streptophyta</taxon>
        <taxon>Embryophyta</taxon>
        <taxon>Tracheophyta</taxon>
        <taxon>Spermatophyta</taxon>
        <taxon>Magnoliopsida</taxon>
        <taxon>Liliopsida</taxon>
        <taxon>Asparagales</taxon>
        <taxon>Asparagaceae</taxon>
        <taxon>Asparagoideae</taxon>
        <taxon>Asparagus</taxon>
    </lineage>
</organism>
<evidence type="ECO:0000313" key="3">
    <source>
        <dbReference type="Proteomes" id="UP000243459"/>
    </source>
</evidence>
<sequence>MSMSKSGSARRSKVKDMSAEEVDSNPYSRLMALQRMVELANMNRLFFRSDQAGMTKTDSVVQTLSDINPDVVLETLTVRRHLLQAEVPMPFQKVSCMSFRAPIDFKNHHLVQETVTISDDLEDLQRQLDALNAA</sequence>
<dbReference type="InterPro" id="IPR035985">
    <property type="entry name" value="Ubiquitin-activating_enz"/>
</dbReference>
<dbReference type="Proteomes" id="UP000243459">
    <property type="component" value="Chromosome 3"/>
</dbReference>
<dbReference type="GO" id="GO:0008641">
    <property type="term" value="F:ubiquitin-like modifier activating enzyme activity"/>
    <property type="evidence" value="ECO:0007669"/>
    <property type="project" value="InterPro"/>
</dbReference>
<evidence type="ECO:0000313" key="2">
    <source>
        <dbReference type="EMBL" id="ONK73909.1"/>
    </source>
</evidence>
<protein>
    <submittedName>
        <fullName evidence="2">Uncharacterized protein</fullName>
    </submittedName>
</protein>
<proteinExistence type="predicted"/>
<dbReference type="AlphaFoldDB" id="A0A5P1FAT2"/>
<dbReference type="SUPFAM" id="SSF69572">
    <property type="entry name" value="Activating enzymes of the ubiquitin-like proteins"/>
    <property type="match status" value="1"/>
</dbReference>
<dbReference type="Gene3D" id="3.40.50.720">
    <property type="entry name" value="NAD(P)-binding Rossmann-like Domain"/>
    <property type="match status" value="1"/>
</dbReference>
<dbReference type="Gramene" id="ONK73909">
    <property type="protein sequence ID" value="ONK73909"/>
    <property type="gene ID" value="A4U43_C03F830"/>
</dbReference>
<accession>A0A5P1FAT2</accession>
<reference evidence="3" key="1">
    <citation type="journal article" date="2017" name="Nat. Commun.">
        <title>The asparagus genome sheds light on the origin and evolution of a young Y chromosome.</title>
        <authorList>
            <person name="Harkess A."/>
            <person name="Zhou J."/>
            <person name="Xu C."/>
            <person name="Bowers J.E."/>
            <person name="Van der Hulst R."/>
            <person name="Ayyampalayam S."/>
            <person name="Mercati F."/>
            <person name="Riccardi P."/>
            <person name="McKain M.R."/>
            <person name="Kakrana A."/>
            <person name="Tang H."/>
            <person name="Ray J."/>
            <person name="Groenendijk J."/>
            <person name="Arikit S."/>
            <person name="Mathioni S.M."/>
            <person name="Nakano M."/>
            <person name="Shan H."/>
            <person name="Telgmann-Rauber A."/>
            <person name="Kanno A."/>
            <person name="Yue Z."/>
            <person name="Chen H."/>
            <person name="Li W."/>
            <person name="Chen Y."/>
            <person name="Xu X."/>
            <person name="Zhang Y."/>
            <person name="Luo S."/>
            <person name="Chen H."/>
            <person name="Gao J."/>
            <person name="Mao Z."/>
            <person name="Pires J.C."/>
            <person name="Luo M."/>
            <person name="Kudrna D."/>
            <person name="Wing R.A."/>
            <person name="Meyers B.C."/>
            <person name="Yi K."/>
            <person name="Kong H."/>
            <person name="Lavrijsen P."/>
            <person name="Sunseri F."/>
            <person name="Falavigna A."/>
            <person name="Ye Y."/>
            <person name="Leebens-Mack J.H."/>
            <person name="Chen G."/>
        </authorList>
    </citation>
    <scope>NUCLEOTIDE SEQUENCE [LARGE SCALE GENOMIC DNA]</scope>
    <source>
        <strain evidence="3">cv. DH0086</strain>
    </source>
</reference>
<evidence type="ECO:0000256" key="1">
    <source>
        <dbReference type="SAM" id="MobiDB-lite"/>
    </source>
</evidence>
<name>A0A5P1FAT2_ASPOF</name>